<keyword evidence="2" id="KW-1185">Reference proteome</keyword>
<comment type="caution">
    <text evidence="1">The sequence shown here is derived from an EMBL/GenBank/DDBJ whole genome shotgun (WGS) entry which is preliminary data.</text>
</comment>
<reference evidence="1 2" key="1">
    <citation type="submission" date="2019-05" db="EMBL/GenBank/DDBJ databases">
        <title>Another draft genome of Portunus trituberculatus and its Hox gene families provides insights of decapod evolution.</title>
        <authorList>
            <person name="Jeong J.-H."/>
            <person name="Song I."/>
            <person name="Kim S."/>
            <person name="Choi T."/>
            <person name="Kim D."/>
            <person name="Ryu S."/>
            <person name="Kim W."/>
        </authorList>
    </citation>
    <scope>NUCLEOTIDE SEQUENCE [LARGE SCALE GENOMIC DNA]</scope>
    <source>
        <tissue evidence="1">Muscle</tissue>
    </source>
</reference>
<dbReference type="Proteomes" id="UP000324222">
    <property type="component" value="Unassembled WGS sequence"/>
</dbReference>
<dbReference type="EMBL" id="VSRR010028352">
    <property type="protein sequence ID" value="MPC68780.1"/>
    <property type="molecule type" value="Genomic_DNA"/>
</dbReference>
<protein>
    <submittedName>
        <fullName evidence="1">Uncharacterized protein</fullName>
    </submittedName>
</protein>
<accession>A0A5B7H9C1</accession>
<evidence type="ECO:0000313" key="2">
    <source>
        <dbReference type="Proteomes" id="UP000324222"/>
    </source>
</evidence>
<dbReference type="AlphaFoldDB" id="A0A5B7H9C1"/>
<sequence length="46" mass="5426">MVWCFQMHRRSWWPYYRSARGCRRRLISAASPLSSSLSLLKSGSYS</sequence>
<evidence type="ECO:0000313" key="1">
    <source>
        <dbReference type="EMBL" id="MPC68780.1"/>
    </source>
</evidence>
<gene>
    <name evidence="1" type="ORF">E2C01_062990</name>
</gene>
<proteinExistence type="predicted"/>
<name>A0A5B7H9C1_PORTR</name>
<organism evidence="1 2">
    <name type="scientific">Portunus trituberculatus</name>
    <name type="common">Swimming crab</name>
    <name type="synonym">Neptunus trituberculatus</name>
    <dbReference type="NCBI Taxonomy" id="210409"/>
    <lineage>
        <taxon>Eukaryota</taxon>
        <taxon>Metazoa</taxon>
        <taxon>Ecdysozoa</taxon>
        <taxon>Arthropoda</taxon>
        <taxon>Crustacea</taxon>
        <taxon>Multicrustacea</taxon>
        <taxon>Malacostraca</taxon>
        <taxon>Eumalacostraca</taxon>
        <taxon>Eucarida</taxon>
        <taxon>Decapoda</taxon>
        <taxon>Pleocyemata</taxon>
        <taxon>Brachyura</taxon>
        <taxon>Eubrachyura</taxon>
        <taxon>Portunoidea</taxon>
        <taxon>Portunidae</taxon>
        <taxon>Portuninae</taxon>
        <taxon>Portunus</taxon>
    </lineage>
</organism>